<dbReference type="PROSITE" id="PS00723">
    <property type="entry name" value="POLYPRENYL_SYNTHASE_1"/>
    <property type="match status" value="1"/>
</dbReference>
<dbReference type="InterPro" id="IPR000092">
    <property type="entry name" value="Polyprenyl_synt"/>
</dbReference>
<dbReference type="SFLD" id="SFLDS00005">
    <property type="entry name" value="Isoprenoid_Synthase_Type_I"/>
    <property type="match status" value="1"/>
</dbReference>
<dbReference type="CDD" id="cd00685">
    <property type="entry name" value="Trans_IPPS_HT"/>
    <property type="match status" value="1"/>
</dbReference>
<dbReference type="RefSeq" id="WP_329074287.1">
    <property type="nucleotide sequence ID" value="NZ_CP109495.1"/>
</dbReference>
<keyword evidence="5" id="KW-1185">Reference proteome</keyword>
<protein>
    <submittedName>
        <fullName evidence="4">Polyprenyl synthetase family protein</fullName>
    </submittedName>
</protein>
<evidence type="ECO:0000256" key="2">
    <source>
        <dbReference type="ARBA" id="ARBA00022842"/>
    </source>
</evidence>
<accession>A0ABZ1ZZT2</accession>
<dbReference type="Pfam" id="PF00348">
    <property type="entry name" value="polyprenyl_synt"/>
    <property type="match status" value="1"/>
</dbReference>
<dbReference type="InterPro" id="IPR033749">
    <property type="entry name" value="Polyprenyl_synt_CS"/>
</dbReference>
<comment type="similarity">
    <text evidence="3">Belongs to the FPP/GGPP synthase family.</text>
</comment>
<keyword evidence="2" id="KW-0460">Magnesium</keyword>
<dbReference type="EMBL" id="CP109495">
    <property type="protein sequence ID" value="WUX50659.1"/>
    <property type="molecule type" value="Genomic_DNA"/>
</dbReference>
<dbReference type="InterPro" id="IPR008949">
    <property type="entry name" value="Isoprenoid_synthase_dom_sf"/>
</dbReference>
<evidence type="ECO:0000313" key="5">
    <source>
        <dbReference type="Proteomes" id="UP001432209"/>
    </source>
</evidence>
<name>A0ABZ1ZZT2_STRNV</name>
<dbReference type="PANTHER" id="PTHR12001:SF86">
    <property type="entry name" value="GERANYLGERANYL DIPHOSPHATE SYNTHASE"/>
    <property type="match status" value="1"/>
</dbReference>
<sequence>MSALDTSSTGLQAFLSPRTVQSTLLPVMRQQASALEPTLARICSYHLGFVDDHGEPSGAEGGKLTRATLMMLAADGVGLRPEDVRCHAAALELLHNSTLIHDDIIDADELRRGRPAAWKVFGASLAILAGDALQALGLQMVVDDPGPARAEISSVFAEAIGLVLAGQAREFTVRLGPDTGIAEYDRIVEEKTSALLECALVTPALRAGKPEHVLTALRGAGRHLGLAFQIFNDVEDIWGDPAVTGKPVRSDILRRNPSCPVLVALSADSPAGERLRRLWHADGTTAAHLQEMADLVEESGGRHAAEQLSRGHLDSALEYLGRAELSPAAATELTVLFDRIVNRTADTGATSSRTS</sequence>
<evidence type="ECO:0000256" key="3">
    <source>
        <dbReference type="RuleBase" id="RU004466"/>
    </source>
</evidence>
<gene>
    <name evidence="4" type="ORF">OG442_03295</name>
</gene>
<dbReference type="SUPFAM" id="SSF48576">
    <property type="entry name" value="Terpenoid synthases"/>
    <property type="match status" value="1"/>
</dbReference>
<proteinExistence type="inferred from homology"/>
<keyword evidence="1" id="KW-0479">Metal-binding</keyword>
<dbReference type="Gene3D" id="1.10.600.10">
    <property type="entry name" value="Farnesyl Diphosphate Synthase"/>
    <property type="match status" value="1"/>
</dbReference>
<keyword evidence="3" id="KW-0808">Transferase</keyword>
<organism evidence="4 5">
    <name type="scientific">Streptomyces niveus</name>
    <name type="common">Streptomyces spheroides</name>
    <dbReference type="NCBI Taxonomy" id="193462"/>
    <lineage>
        <taxon>Bacteria</taxon>
        <taxon>Bacillati</taxon>
        <taxon>Actinomycetota</taxon>
        <taxon>Actinomycetes</taxon>
        <taxon>Kitasatosporales</taxon>
        <taxon>Streptomycetaceae</taxon>
        <taxon>Streptomyces</taxon>
    </lineage>
</organism>
<reference evidence="4" key="1">
    <citation type="submission" date="2022-10" db="EMBL/GenBank/DDBJ databases">
        <title>The complete genomes of actinobacterial strains from the NBC collection.</title>
        <authorList>
            <person name="Joergensen T.S."/>
            <person name="Alvarez Arevalo M."/>
            <person name="Sterndorff E.B."/>
            <person name="Faurdal D."/>
            <person name="Vuksanovic O."/>
            <person name="Mourched A.-S."/>
            <person name="Charusanti P."/>
            <person name="Shaw S."/>
            <person name="Blin K."/>
            <person name="Weber T."/>
        </authorList>
    </citation>
    <scope>NUCLEOTIDE SEQUENCE</scope>
    <source>
        <strain evidence="4">NBC_01432</strain>
    </source>
</reference>
<dbReference type="Proteomes" id="UP001432209">
    <property type="component" value="Chromosome"/>
</dbReference>
<dbReference type="PANTHER" id="PTHR12001">
    <property type="entry name" value="GERANYLGERANYL PYROPHOSPHATE SYNTHASE"/>
    <property type="match status" value="1"/>
</dbReference>
<evidence type="ECO:0000313" key="4">
    <source>
        <dbReference type="EMBL" id="WUX50659.1"/>
    </source>
</evidence>
<evidence type="ECO:0000256" key="1">
    <source>
        <dbReference type="ARBA" id="ARBA00022723"/>
    </source>
</evidence>